<reference evidence="4" key="1">
    <citation type="submission" date="2023-05" db="EMBL/GenBank/DDBJ databases">
        <authorList>
            <person name="Huff M."/>
        </authorList>
    </citation>
    <scope>NUCLEOTIDE SEQUENCE</scope>
</reference>
<organism evidence="4 5">
    <name type="scientific">Fraxinus pennsylvanica</name>
    <dbReference type="NCBI Taxonomy" id="56036"/>
    <lineage>
        <taxon>Eukaryota</taxon>
        <taxon>Viridiplantae</taxon>
        <taxon>Streptophyta</taxon>
        <taxon>Embryophyta</taxon>
        <taxon>Tracheophyta</taxon>
        <taxon>Spermatophyta</taxon>
        <taxon>Magnoliopsida</taxon>
        <taxon>eudicotyledons</taxon>
        <taxon>Gunneridae</taxon>
        <taxon>Pentapetalae</taxon>
        <taxon>asterids</taxon>
        <taxon>lamiids</taxon>
        <taxon>Lamiales</taxon>
        <taxon>Oleaceae</taxon>
        <taxon>Oleeae</taxon>
        <taxon>Fraxinus</taxon>
    </lineage>
</organism>
<dbReference type="PANTHER" id="PTHR45926">
    <property type="entry name" value="OSJNBA0053K19.4 PROTEIN"/>
    <property type="match status" value="1"/>
</dbReference>
<dbReference type="Proteomes" id="UP000834106">
    <property type="component" value="Chromosome 1"/>
</dbReference>
<accession>A0AAD2DIV0</accession>
<keyword evidence="5" id="KW-1185">Reference proteome</keyword>
<proteinExistence type="predicted"/>
<dbReference type="Pfam" id="PF00439">
    <property type="entry name" value="Bromodomain"/>
    <property type="match status" value="1"/>
</dbReference>
<dbReference type="Gene3D" id="1.20.920.10">
    <property type="entry name" value="Bromodomain-like"/>
    <property type="match status" value="1"/>
</dbReference>
<protein>
    <recommendedName>
        <fullName evidence="3">Bromo domain-containing protein</fullName>
    </recommendedName>
</protein>
<feature type="domain" description="Bromo" evidence="3">
    <location>
        <begin position="170"/>
        <end position="225"/>
    </location>
</feature>
<dbReference type="AlphaFoldDB" id="A0AAD2DIV0"/>
<evidence type="ECO:0000313" key="5">
    <source>
        <dbReference type="Proteomes" id="UP000834106"/>
    </source>
</evidence>
<evidence type="ECO:0000256" key="2">
    <source>
        <dbReference type="PROSITE-ProRule" id="PRU00035"/>
    </source>
</evidence>
<gene>
    <name evidence="4" type="ORF">FPE_LOCUS397</name>
</gene>
<evidence type="ECO:0000259" key="3">
    <source>
        <dbReference type="PROSITE" id="PS50014"/>
    </source>
</evidence>
<dbReference type="SUPFAM" id="SSF47370">
    <property type="entry name" value="Bromodomain"/>
    <property type="match status" value="1"/>
</dbReference>
<dbReference type="InterPro" id="IPR001487">
    <property type="entry name" value="Bromodomain"/>
</dbReference>
<keyword evidence="1 2" id="KW-0103">Bromodomain</keyword>
<evidence type="ECO:0000313" key="4">
    <source>
        <dbReference type="EMBL" id="CAI9752966.1"/>
    </source>
</evidence>
<dbReference type="EMBL" id="OU503036">
    <property type="protein sequence ID" value="CAI9752966.1"/>
    <property type="molecule type" value="Genomic_DNA"/>
</dbReference>
<dbReference type="PRINTS" id="PR00503">
    <property type="entry name" value="BROMODOMAIN"/>
</dbReference>
<evidence type="ECO:0000256" key="1">
    <source>
        <dbReference type="ARBA" id="ARBA00023117"/>
    </source>
</evidence>
<dbReference type="InterPro" id="IPR036427">
    <property type="entry name" value="Bromodomain-like_sf"/>
</dbReference>
<name>A0AAD2DIV0_9LAMI</name>
<dbReference type="PROSITE" id="PS50014">
    <property type="entry name" value="BROMODOMAIN_2"/>
    <property type="match status" value="1"/>
</dbReference>
<sequence length="225" mass="26113">MLPLNSANTFFSELSSFSLKSLSMAVEFLWKFNSLRALPDLDKRKAYTYKPISVHGEYMMYNLNEFSRREKEELKKRLFSDLDRVRRLSRRIESRDNGVRPMEALTQKQTMKATGKNNGKKHLRKKRGAGASSFLYDRCTKRPLVVSNSSMNKVLSCMMNRRGQILTKLMKHKHGWVFNTPVDVKGLGLHDYYQIIKSPMDLGTVKFRLKRIVYESSVDFAAEVA</sequence>